<organism evidence="3 4">
    <name type="scientific">Sulfobacillus thermosulfidooxidans (strain DSM 9293 / VKM B-1269 / AT-1)</name>
    <dbReference type="NCBI Taxonomy" id="929705"/>
    <lineage>
        <taxon>Bacteria</taxon>
        <taxon>Bacillati</taxon>
        <taxon>Bacillota</taxon>
        <taxon>Clostridia</taxon>
        <taxon>Eubacteriales</taxon>
        <taxon>Clostridiales Family XVII. Incertae Sedis</taxon>
        <taxon>Sulfobacillus</taxon>
    </lineage>
</organism>
<dbReference type="CDD" id="cd00291">
    <property type="entry name" value="SirA_YedF_YeeD"/>
    <property type="match status" value="1"/>
</dbReference>
<dbReference type="Proteomes" id="UP000192660">
    <property type="component" value="Unassembled WGS sequence"/>
</dbReference>
<protein>
    <submittedName>
        <fullName evidence="3">tRNA 2-thiouridine synthesizing protein A</fullName>
    </submittedName>
</protein>
<sequence length="81" mass="8957">MEEHVLDVRGLSCPMPIVKTKKTMDQLPAGNQLVVLATDPGSVADFEAWTKRTGHKLLQAEQVGNEFHFRIEKVGVKAQEG</sequence>
<dbReference type="AlphaFoldDB" id="A0A1W1WB77"/>
<gene>
    <name evidence="3" type="ORF">SAMN00768000_1018</name>
</gene>
<evidence type="ECO:0000259" key="2">
    <source>
        <dbReference type="PROSITE" id="PS01148"/>
    </source>
</evidence>
<dbReference type="Gene3D" id="3.30.110.40">
    <property type="entry name" value="TusA-like domain"/>
    <property type="match status" value="1"/>
</dbReference>
<dbReference type="Pfam" id="PF01206">
    <property type="entry name" value="TusA"/>
    <property type="match status" value="1"/>
</dbReference>
<dbReference type="InterPro" id="IPR036868">
    <property type="entry name" value="TusA-like_sf"/>
</dbReference>
<name>A0A1W1WB77_SULTA</name>
<dbReference type="PANTHER" id="PTHR33279">
    <property type="entry name" value="SULFUR CARRIER PROTEIN YEDF-RELATED"/>
    <property type="match status" value="1"/>
</dbReference>
<dbReference type="InterPro" id="IPR001455">
    <property type="entry name" value="TusA-like"/>
</dbReference>
<accession>A0A1W1WB77</accession>
<proteinExistence type="inferred from homology"/>
<keyword evidence="4" id="KW-1185">Reference proteome</keyword>
<dbReference type="EMBL" id="FWWY01000001">
    <property type="protein sequence ID" value="SMC03300.1"/>
    <property type="molecule type" value="Genomic_DNA"/>
</dbReference>
<evidence type="ECO:0000256" key="1">
    <source>
        <dbReference type="ARBA" id="ARBA00008984"/>
    </source>
</evidence>
<dbReference type="SUPFAM" id="SSF64307">
    <property type="entry name" value="SirA-like"/>
    <property type="match status" value="1"/>
</dbReference>
<dbReference type="PROSITE" id="PS01148">
    <property type="entry name" value="UPF0033"/>
    <property type="match status" value="1"/>
</dbReference>
<evidence type="ECO:0000313" key="3">
    <source>
        <dbReference type="EMBL" id="SMC03300.1"/>
    </source>
</evidence>
<feature type="domain" description="UPF0033" evidence="2">
    <location>
        <begin position="6"/>
        <end position="30"/>
    </location>
</feature>
<dbReference type="RefSeq" id="WP_020374251.1">
    <property type="nucleotide sequence ID" value="NZ_FWWY01000001.1"/>
</dbReference>
<dbReference type="PANTHER" id="PTHR33279:SF6">
    <property type="entry name" value="SULFUR CARRIER PROTEIN YEDF-RELATED"/>
    <property type="match status" value="1"/>
</dbReference>
<comment type="similarity">
    <text evidence="1">Belongs to the sulfur carrier protein TusA family.</text>
</comment>
<dbReference type="OrthoDB" id="9800872at2"/>
<evidence type="ECO:0000313" key="4">
    <source>
        <dbReference type="Proteomes" id="UP000192660"/>
    </source>
</evidence>
<dbReference type="STRING" id="28034.BFX07_00190"/>
<reference evidence="4" key="1">
    <citation type="submission" date="2017-04" db="EMBL/GenBank/DDBJ databases">
        <authorList>
            <person name="Varghese N."/>
            <person name="Submissions S."/>
        </authorList>
    </citation>
    <scope>NUCLEOTIDE SEQUENCE [LARGE SCALE GENOMIC DNA]</scope>
    <source>
        <strain evidence="4">DSM 9293</strain>
    </source>
</reference>